<protein>
    <submittedName>
        <fullName evidence="1">Uncharacterized protein</fullName>
    </submittedName>
</protein>
<evidence type="ECO:0000313" key="1">
    <source>
        <dbReference type="EMBL" id="QQK07043.1"/>
    </source>
</evidence>
<evidence type="ECO:0000313" key="2">
    <source>
        <dbReference type="Proteomes" id="UP000595814"/>
    </source>
</evidence>
<proteinExistence type="predicted"/>
<organism evidence="1 2">
    <name type="scientific">Miniphocaeibacter halophilus</name>
    <dbReference type="NCBI Taxonomy" id="2931922"/>
    <lineage>
        <taxon>Bacteria</taxon>
        <taxon>Bacillati</taxon>
        <taxon>Bacillota</taxon>
        <taxon>Tissierellia</taxon>
        <taxon>Tissierellales</taxon>
        <taxon>Peptoniphilaceae</taxon>
        <taxon>Miniphocaeibacter</taxon>
    </lineage>
</organism>
<keyword evidence="2" id="KW-1185">Reference proteome</keyword>
<name>A0AC61MUQ1_9FIRM</name>
<sequence>MKKYSFTLLIGVIILILFTNISKPNSGLNNDELFDLIEKENKNIENYLQVENISINKSSFDPKEDIKIPKESFLKGFINNLIGKKEEEKTPIKTSEKIIDRYKEYTRNTVFYNNDIPETIFSDSTFTTRDGTIKDIILYDKGSAKISANNIVSEEENKVIEYNDWKEYNNKVDMMDYKKLTGIIRKISNFVEVNEVDENNIYKEEFESIDNDNIKSIMKDLKIDQIIDNSNIIKYDELFSKNWDREHVLINFSVPLRDLHINKFIFAITVSEEDIKYNIRIELSLEQFNIMNDLNLPKELQ</sequence>
<dbReference type="Proteomes" id="UP000595814">
    <property type="component" value="Chromosome"/>
</dbReference>
<dbReference type="EMBL" id="CP066744">
    <property type="protein sequence ID" value="QQK07043.1"/>
    <property type="molecule type" value="Genomic_DNA"/>
</dbReference>
<gene>
    <name evidence="1" type="ORF">JFY71_06750</name>
</gene>
<reference evidence="1 2" key="1">
    <citation type="journal article" date="2022" name="Int. J. Syst. Evol. Microbiol.">
        <title>Miniphocaeibacter halophilus sp. nov., an ammonium-tolerant acetate-producing bacterium isolated from a biogas system.</title>
        <authorList>
            <person name="Schnurer A."/>
            <person name="Singh A."/>
            <person name="Bi S."/>
            <person name="Qiao W."/>
            <person name="Westerholm M."/>
        </authorList>
    </citation>
    <scope>NUCLEOTIDE SEQUENCE [LARGE SCALE GENOMIC DNA]</scope>
    <source>
        <strain evidence="1 2">AMB_01</strain>
    </source>
</reference>
<accession>A0AC61MUQ1</accession>